<accession>A0A074YXN1</accession>
<feature type="non-terminal residue" evidence="3">
    <location>
        <position position="124"/>
    </location>
</feature>
<reference evidence="3 4" key="1">
    <citation type="submission" date="2013-11" db="EMBL/GenBank/DDBJ databases">
        <title>Opisthorchis viverrini - life in the bile duct.</title>
        <authorList>
            <person name="Young N.D."/>
            <person name="Nagarajan N."/>
            <person name="Lin S.J."/>
            <person name="Korhonen P.K."/>
            <person name="Jex A.R."/>
            <person name="Hall R.S."/>
            <person name="Safavi-Hemami H."/>
            <person name="Kaewkong W."/>
            <person name="Bertrand D."/>
            <person name="Gao S."/>
            <person name="Seet Q."/>
            <person name="Wongkham S."/>
            <person name="Teh B.T."/>
            <person name="Wongkham C."/>
            <person name="Intapan P.M."/>
            <person name="Maleewong W."/>
            <person name="Yang X."/>
            <person name="Hu M."/>
            <person name="Wang Z."/>
            <person name="Hofmann A."/>
            <person name="Sternberg P.W."/>
            <person name="Tan P."/>
            <person name="Wang J."/>
            <person name="Gasser R.B."/>
        </authorList>
    </citation>
    <scope>NUCLEOTIDE SEQUENCE [LARGE SCALE GENOMIC DNA]</scope>
</reference>
<keyword evidence="4" id="KW-1185">Reference proteome</keyword>
<organism evidence="3 4">
    <name type="scientific">Opisthorchis viverrini</name>
    <name type="common">Southeast Asian liver fluke</name>
    <dbReference type="NCBI Taxonomy" id="6198"/>
    <lineage>
        <taxon>Eukaryota</taxon>
        <taxon>Metazoa</taxon>
        <taxon>Spiralia</taxon>
        <taxon>Lophotrochozoa</taxon>
        <taxon>Platyhelminthes</taxon>
        <taxon>Trematoda</taxon>
        <taxon>Digenea</taxon>
        <taxon>Opisthorchiida</taxon>
        <taxon>Opisthorchiata</taxon>
        <taxon>Opisthorchiidae</taxon>
        <taxon>Opisthorchis</taxon>
    </lineage>
</organism>
<evidence type="ECO:0000313" key="4">
    <source>
        <dbReference type="Proteomes" id="UP000054324"/>
    </source>
</evidence>
<dbReference type="InterPro" id="IPR001024">
    <property type="entry name" value="PLAT/LH2_dom"/>
</dbReference>
<gene>
    <name evidence="3" type="ORF">T265_15507</name>
</gene>
<evidence type="ECO:0000259" key="2">
    <source>
        <dbReference type="PROSITE" id="PS50095"/>
    </source>
</evidence>
<name>A0A074YXN1_OPIVI</name>
<comment type="caution">
    <text evidence="1">Lacks conserved residue(s) required for the propagation of feature annotation.</text>
</comment>
<evidence type="ECO:0000256" key="1">
    <source>
        <dbReference type="PROSITE-ProRule" id="PRU00152"/>
    </source>
</evidence>
<dbReference type="GeneID" id="20329672"/>
<evidence type="ECO:0000313" key="3">
    <source>
        <dbReference type="EMBL" id="KER19556.1"/>
    </source>
</evidence>
<dbReference type="Proteomes" id="UP000054324">
    <property type="component" value="Unassembled WGS sequence"/>
</dbReference>
<dbReference type="AlphaFoldDB" id="A0A074YXN1"/>
<dbReference type="RefSeq" id="XP_009176702.1">
    <property type="nucleotide sequence ID" value="XM_009178438.1"/>
</dbReference>
<protein>
    <recommendedName>
        <fullName evidence="2">PLAT domain-containing protein</fullName>
    </recommendedName>
</protein>
<feature type="non-terminal residue" evidence="3">
    <location>
        <position position="1"/>
    </location>
</feature>
<proteinExistence type="predicted"/>
<dbReference type="EMBL" id="KL597179">
    <property type="protein sequence ID" value="KER19556.1"/>
    <property type="molecule type" value="Genomic_DNA"/>
</dbReference>
<dbReference type="CTD" id="20329672"/>
<dbReference type="KEGG" id="ovi:T265_15507"/>
<feature type="domain" description="PLAT" evidence="2">
    <location>
        <begin position="1"/>
        <end position="22"/>
    </location>
</feature>
<sequence>PFECTNWISAKQGNRETNLIFDGLFLGDELHTIPAGMEDIFCPTSLLNYLKLEKNSDHVIVSTRLHCDKPTLTFALFDQPHILPQASLGCKTYAIVSFFLVMLTDHITSLVCGSHSTQLTLKYD</sequence>
<dbReference type="PROSITE" id="PS50095">
    <property type="entry name" value="PLAT"/>
    <property type="match status" value="1"/>
</dbReference>